<comment type="caution">
    <text evidence="2">The sequence shown here is derived from an EMBL/GenBank/DDBJ whole genome shotgun (WGS) entry which is preliminary data.</text>
</comment>
<dbReference type="EMBL" id="BMKP01000001">
    <property type="protein sequence ID" value="GGE99889.1"/>
    <property type="molecule type" value="Genomic_DNA"/>
</dbReference>
<gene>
    <name evidence="2" type="ORF">GCM10011518_06650</name>
</gene>
<name>A0ABQ1TS36_9FLAO</name>
<dbReference type="InterPro" id="IPR045619">
    <property type="entry name" value="DUF6443"/>
</dbReference>
<dbReference type="InterPro" id="IPR050708">
    <property type="entry name" value="T6SS_VgrG/RHS"/>
</dbReference>
<dbReference type="PANTHER" id="PTHR32305">
    <property type="match status" value="1"/>
</dbReference>
<accession>A0ABQ1TS36</accession>
<dbReference type="Proteomes" id="UP000655016">
    <property type="component" value="Unassembled WGS sequence"/>
</dbReference>
<dbReference type="InterPro" id="IPR022385">
    <property type="entry name" value="Rhs_assc_core"/>
</dbReference>
<organism evidence="2 3">
    <name type="scientific">Flavobacterium limi</name>
    <dbReference type="NCBI Taxonomy" id="2045105"/>
    <lineage>
        <taxon>Bacteria</taxon>
        <taxon>Pseudomonadati</taxon>
        <taxon>Bacteroidota</taxon>
        <taxon>Flavobacteriia</taxon>
        <taxon>Flavobacteriales</taxon>
        <taxon>Flavobacteriaceae</taxon>
        <taxon>Flavobacterium</taxon>
    </lineage>
</organism>
<dbReference type="PANTHER" id="PTHR32305:SF15">
    <property type="entry name" value="PROTEIN RHSA-RELATED"/>
    <property type="match status" value="1"/>
</dbReference>
<dbReference type="NCBIfam" id="TIGR03696">
    <property type="entry name" value="Rhs_assc_core"/>
    <property type="match status" value="1"/>
</dbReference>
<dbReference type="Gene3D" id="1.10.530.10">
    <property type="match status" value="1"/>
</dbReference>
<evidence type="ECO:0000259" key="1">
    <source>
        <dbReference type="Pfam" id="PF20041"/>
    </source>
</evidence>
<feature type="domain" description="DUF6443" evidence="1">
    <location>
        <begin position="125"/>
        <end position="277"/>
    </location>
</feature>
<evidence type="ECO:0000313" key="2">
    <source>
        <dbReference type="EMBL" id="GGE99889.1"/>
    </source>
</evidence>
<evidence type="ECO:0000313" key="3">
    <source>
        <dbReference type="Proteomes" id="UP000655016"/>
    </source>
</evidence>
<dbReference type="Pfam" id="PF20041">
    <property type="entry name" value="DUF6443"/>
    <property type="match status" value="1"/>
</dbReference>
<dbReference type="Gene3D" id="2.180.10.10">
    <property type="entry name" value="RHS repeat-associated core"/>
    <property type="match status" value="1"/>
</dbReference>
<keyword evidence="3" id="KW-1185">Reference proteome</keyword>
<sequence>MYKHYMNKITFILTILIINLFSFTVNAQYINGPDRVIFGEITNYNLVQVGNDIIDASWHVQGGQILSENISGDLASVSILWNGSAPHHILIDYMIDDGWGTLYEYAELSILVDPGVLTNKNYIHTITPTIAATSSATLNNNQKQESITYFDGLGRPMQSVGIRAGEIHNPITNNLEFKDVITPIEYDSFGRQPKEYLPYAVATNGGIYRTDALDGVRSFYDDNKFEADFPGMTTVDINPYSEKQLEASPLNRVLKQAAPGYDWRLNSGHEIKLDYQTNTTSEVKNFGVSLSFANNTYTPTLTQSTANSGYYSANELYKTVTYDENSISNPTPANESTGSTIEFKNKLGQVVLKRTYGTVGELTVNEKYDTYYIYDHYGNLSFVLPPKMEATTASMTTINSQLNDLAYQYKYDSKKRLVEKKLPGKQWEFMVYDRLDRIVATGPAASPFSDLTSQGWLITKYDALNRAVLTAWYPATVTNTTRTTLQNTQNGYTVNFSETKIANLTNTTINGVVFRYTNLAWPTSGYHVLTVNYYDDYNYPNVPTFVPNVEGEPVYYNATVKPKGLLTGTWIRVLQTSTTYANEFSYSFYDKKARSIRTYSTNFLGGYTYTDSKLDFIGKPQYTITRHKRNSGSTELKTREDFTYSPQGRLLTQTHQINDGAVELIASNSYDELGQLISKKTGNAPTVDPAQKIHYNYNIRGWLTSINDINALSKDGDPKDLFAFKINYNTTTSGITGVDPLYNGNIAETQWATNSDNGIIRTYGYKYDNLNRLRAGLYKKQTTVTNVYDESVDYDKNGNIMHLKRYGSLNDNTQTLIDDLTYNYFNNNLSNQLAKVDDTVGNNSNFLYEFKNTPGNDYAYDANGNILRDLNKGIGTAASDGITYNYLDLPTKITFGSAGNIVYIYNAVGQKVQKIAAKGTSTTTTDYLGGYQYKKTDQNPVEFKFFPTAEGYVEPNGSSYKYVYQYKDHLGNVRLSYDKNLIIQEENNYYPFGLKQVGYNGVTPSSNDALKYKYNGKELQDDNIGGSQLNWYDYGARNYDPALGRWMNIDPLAEKMRRHSSYNYAFNNPMRFIDPDGMAPDDIVTFNMNGQEISRIKSDTEFKTYVQKDDGTKEEAPMPDVITKKGESVTTAPKYQQYDYEIAAHTYIFNENKNNGTTPKHTNGNLINDPSSVPDLDPTLVKAIIMRETNMGTSNVKLSQNSSFSDIMQSNVYYSVTSNDWADSKKQFGLSKNTTPSPSLSIKAGIGILYQKGITTKGGKTTWTGGGNWENATQRYNSKFENYSKNVFEMIDNAIKPTRINY</sequence>
<reference evidence="3" key="1">
    <citation type="journal article" date="2019" name="Int. J. Syst. Evol. Microbiol.">
        <title>The Global Catalogue of Microorganisms (GCM) 10K type strain sequencing project: providing services to taxonomists for standard genome sequencing and annotation.</title>
        <authorList>
            <consortium name="The Broad Institute Genomics Platform"/>
            <consortium name="The Broad Institute Genome Sequencing Center for Infectious Disease"/>
            <person name="Wu L."/>
            <person name="Ma J."/>
        </authorList>
    </citation>
    <scope>NUCLEOTIDE SEQUENCE [LARGE SCALE GENOMIC DNA]</scope>
    <source>
        <strain evidence="3">CGMCC 1.16060</strain>
    </source>
</reference>
<protein>
    <recommendedName>
        <fullName evidence="1">DUF6443 domain-containing protein</fullName>
    </recommendedName>
</protein>
<proteinExistence type="predicted"/>